<keyword evidence="8" id="KW-1185">Reference proteome</keyword>
<keyword evidence="3" id="KW-0804">Transcription</keyword>
<dbReference type="InterPro" id="IPR001138">
    <property type="entry name" value="Zn2Cys6_DnaBD"/>
</dbReference>
<dbReference type="InterPro" id="IPR036864">
    <property type="entry name" value="Zn2-C6_fun-type_DNA-bd_sf"/>
</dbReference>
<gene>
    <name evidence="7" type="ORF">VTK73DRAFT_4209</name>
</gene>
<dbReference type="Proteomes" id="UP001586593">
    <property type="component" value="Unassembled WGS sequence"/>
</dbReference>
<protein>
    <recommendedName>
        <fullName evidence="6">Zn(2)-C6 fungal-type domain-containing protein</fullName>
    </recommendedName>
</protein>
<proteinExistence type="predicted"/>
<dbReference type="Pfam" id="PF00172">
    <property type="entry name" value="Zn_clus"/>
    <property type="match status" value="1"/>
</dbReference>
<feature type="region of interest" description="Disordered" evidence="5">
    <location>
        <begin position="95"/>
        <end position="141"/>
    </location>
</feature>
<name>A0ABR3WUM3_9PEZI</name>
<dbReference type="SMART" id="SM00906">
    <property type="entry name" value="Fungal_trans"/>
    <property type="match status" value="1"/>
</dbReference>
<dbReference type="CDD" id="cd12148">
    <property type="entry name" value="fungal_TF_MHR"/>
    <property type="match status" value="1"/>
</dbReference>
<evidence type="ECO:0000313" key="7">
    <source>
        <dbReference type="EMBL" id="KAL1867362.1"/>
    </source>
</evidence>
<feature type="domain" description="Zn(2)-C6 fungal-type" evidence="6">
    <location>
        <begin position="17"/>
        <end position="50"/>
    </location>
</feature>
<dbReference type="SUPFAM" id="SSF57701">
    <property type="entry name" value="Zn2/Cys6 DNA-binding domain"/>
    <property type="match status" value="1"/>
</dbReference>
<dbReference type="InterPro" id="IPR051127">
    <property type="entry name" value="Fungal_SecMet_Regulators"/>
</dbReference>
<comment type="caution">
    <text evidence="7">The sequence shown here is derived from an EMBL/GenBank/DDBJ whole genome shotgun (WGS) entry which is preliminary data.</text>
</comment>
<dbReference type="SMART" id="SM00066">
    <property type="entry name" value="GAL4"/>
    <property type="match status" value="1"/>
</dbReference>
<dbReference type="InterPro" id="IPR007219">
    <property type="entry name" value="XnlR_reg_dom"/>
</dbReference>
<feature type="compositionally biased region" description="Polar residues" evidence="5">
    <location>
        <begin position="113"/>
        <end position="124"/>
    </location>
</feature>
<dbReference type="EMBL" id="JAZHXJ010000241">
    <property type="protein sequence ID" value="KAL1867362.1"/>
    <property type="molecule type" value="Genomic_DNA"/>
</dbReference>
<keyword evidence="4" id="KW-0539">Nucleus</keyword>
<dbReference type="Gene3D" id="4.10.240.10">
    <property type="entry name" value="Zn(2)-C6 fungal-type DNA-binding domain"/>
    <property type="match status" value="1"/>
</dbReference>
<dbReference type="PANTHER" id="PTHR47424">
    <property type="entry name" value="REGULATORY PROTEIN GAL4"/>
    <property type="match status" value="1"/>
</dbReference>
<evidence type="ECO:0000256" key="5">
    <source>
        <dbReference type="SAM" id="MobiDB-lite"/>
    </source>
</evidence>
<dbReference type="PROSITE" id="PS50048">
    <property type="entry name" value="ZN2_CY6_FUNGAL_2"/>
    <property type="match status" value="1"/>
</dbReference>
<evidence type="ECO:0000313" key="8">
    <source>
        <dbReference type="Proteomes" id="UP001586593"/>
    </source>
</evidence>
<evidence type="ECO:0000256" key="3">
    <source>
        <dbReference type="ARBA" id="ARBA00023163"/>
    </source>
</evidence>
<dbReference type="PANTHER" id="PTHR47424:SF4">
    <property type="entry name" value="ZN(II)2CYS6 TRANSCRIPTION FACTOR (EUROFUNG)"/>
    <property type="match status" value="1"/>
</dbReference>
<reference evidence="7 8" key="1">
    <citation type="journal article" date="2024" name="Commun. Biol.">
        <title>Comparative genomic analysis of thermophilic fungi reveals convergent evolutionary adaptations and gene losses.</title>
        <authorList>
            <person name="Steindorff A.S."/>
            <person name="Aguilar-Pontes M.V."/>
            <person name="Robinson A.J."/>
            <person name="Andreopoulos B."/>
            <person name="LaButti K."/>
            <person name="Kuo A."/>
            <person name="Mondo S."/>
            <person name="Riley R."/>
            <person name="Otillar R."/>
            <person name="Haridas S."/>
            <person name="Lipzen A."/>
            <person name="Grimwood J."/>
            <person name="Schmutz J."/>
            <person name="Clum A."/>
            <person name="Reid I.D."/>
            <person name="Moisan M.C."/>
            <person name="Butler G."/>
            <person name="Nguyen T.T.M."/>
            <person name="Dewar K."/>
            <person name="Conant G."/>
            <person name="Drula E."/>
            <person name="Henrissat B."/>
            <person name="Hansel C."/>
            <person name="Singer S."/>
            <person name="Hutchinson M.I."/>
            <person name="de Vries R.P."/>
            <person name="Natvig D.O."/>
            <person name="Powell A.J."/>
            <person name="Tsang A."/>
            <person name="Grigoriev I.V."/>
        </authorList>
    </citation>
    <scope>NUCLEOTIDE SEQUENCE [LARGE SCALE GENOMIC DNA]</scope>
    <source>
        <strain evidence="7 8">ATCC 24622</strain>
    </source>
</reference>
<keyword evidence="2" id="KW-0805">Transcription regulation</keyword>
<evidence type="ECO:0000259" key="6">
    <source>
        <dbReference type="PROSITE" id="PS50048"/>
    </source>
</evidence>
<organism evidence="7 8">
    <name type="scientific">Phialemonium thermophilum</name>
    <dbReference type="NCBI Taxonomy" id="223376"/>
    <lineage>
        <taxon>Eukaryota</taxon>
        <taxon>Fungi</taxon>
        <taxon>Dikarya</taxon>
        <taxon>Ascomycota</taxon>
        <taxon>Pezizomycotina</taxon>
        <taxon>Sordariomycetes</taxon>
        <taxon>Sordariomycetidae</taxon>
        <taxon>Cephalothecales</taxon>
        <taxon>Cephalothecaceae</taxon>
        <taxon>Phialemonium</taxon>
    </lineage>
</organism>
<dbReference type="Pfam" id="PF04082">
    <property type="entry name" value="Fungal_trans"/>
    <property type="match status" value="1"/>
</dbReference>
<evidence type="ECO:0000256" key="1">
    <source>
        <dbReference type="ARBA" id="ARBA00022723"/>
    </source>
</evidence>
<evidence type="ECO:0000256" key="2">
    <source>
        <dbReference type="ARBA" id="ARBA00023015"/>
    </source>
</evidence>
<evidence type="ECO:0000256" key="4">
    <source>
        <dbReference type="ARBA" id="ARBA00023242"/>
    </source>
</evidence>
<keyword evidence="1" id="KW-0479">Metal-binding</keyword>
<accession>A0ABR3WUM3</accession>
<sequence>MTPETREHQKRRKIALACEPCRERKARCDGRKPICSTCERRSLGLEQCIYKAGNVRSACSEDYTRALHERIRKLEQACALHGVDVSSLDTPAAAAVQAPPGQGSGMPAPVQVRSPSTADASNRPSESHPITPASLLGREDSAEKTTGLTAMGTVLSEEDLDTSRPETDDFYGRSSAASFLKEAASSMRRRLVGSSSRPFHVSATPPKQRVLLSSSHVGKFVLPPRALADHLLERYWERVYYLYPFFDRTAFESAYKTLWEPRNDRTDGIVPFRGLGLGCVEADASTIVFHCALNCIFALGCCFSDLPPGEKPGVIETFFDRAKSFIGLDFLDENNLGVVQALLIIALVLQGTPFPNRCWNSVGVACRVAQGLGLHTEVGWRSRNDREKEIRRRTWHGCVVMDILVSMTFGRPTMTSSLSITADSLNSYDVASLEPCSKKVRMLFYKDSIRLSLILEGILQKIYQPWLHRDTNTDGHSSASFNNHYSLDTVIELQAQLTAFEQSISPPLSWVSPLRLDYMSAEDRRIMEMQKNVLQARFFYMQLILHRPILTQLAAAESSTHQESAGSDLARRSFSSIGLRFSFALQSAKACVEASKRLIQLIHSVHQTDKTDAWWWNGLYASTAGIVLIVARLCPSLWETLDESEIATLWEHCKSILHHQATFSVLARESLKLLILVNDHVMSKQADATEDTNARPPSHTSPQSYGEVLVGAQDELLSNIQTMFPLQDSGLNLESTYMMPFFTWDPALGAISANLDEQFDQGP</sequence>
<dbReference type="CDD" id="cd00067">
    <property type="entry name" value="GAL4"/>
    <property type="match status" value="1"/>
</dbReference>